<comment type="caution">
    <text evidence="5">The sequence shown here is derived from an EMBL/GenBank/DDBJ whole genome shotgun (WGS) entry which is preliminary data.</text>
</comment>
<dbReference type="SMART" id="SM00054">
    <property type="entry name" value="EFh"/>
    <property type="match status" value="2"/>
</dbReference>
<protein>
    <submittedName>
        <fullName evidence="5">Uncharacterized protein</fullName>
    </submittedName>
</protein>
<dbReference type="Pfam" id="PF21008">
    <property type="entry name" value="AIF-1"/>
    <property type="match status" value="1"/>
</dbReference>
<evidence type="ECO:0000256" key="4">
    <source>
        <dbReference type="SAM" id="MobiDB-lite"/>
    </source>
</evidence>
<dbReference type="EMBL" id="CAIIXF020000001">
    <property type="protein sequence ID" value="CAH1772596.1"/>
    <property type="molecule type" value="Genomic_DNA"/>
</dbReference>
<feature type="region of interest" description="Disordered" evidence="4">
    <location>
        <begin position="21"/>
        <end position="47"/>
    </location>
</feature>
<organism evidence="5 6">
    <name type="scientific">Owenia fusiformis</name>
    <name type="common">Polychaete worm</name>
    <dbReference type="NCBI Taxonomy" id="6347"/>
    <lineage>
        <taxon>Eukaryota</taxon>
        <taxon>Metazoa</taxon>
        <taxon>Spiralia</taxon>
        <taxon>Lophotrochozoa</taxon>
        <taxon>Annelida</taxon>
        <taxon>Polychaeta</taxon>
        <taxon>Sedentaria</taxon>
        <taxon>Canalipalpata</taxon>
        <taxon>Sabellida</taxon>
        <taxon>Oweniida</taxon>
        <taxon>Oweniidae</taxon>
        <taxon>Owenia</taxon>
    </lineage>
</organism>
<keyword evidence="2" id="KW-0677">Repeat</keyword>
<dbReference type="FunFam" id="1.10.238.10:FF:000112">
    <property type="entry name" value="EF-hand domain family, member D2"/>
    <property type="match status" value="1"/>
</dbReference>
<dbReference type="OrthoDB" id="6572480at2759"/>
<dbReference type="Proteomes" id="UP000749559">
    <property type="component" value="Unassembled WGS sequence"/>
</dbReference>
<dbReference type="Gene3D" id="1.10.238.10">
    <property type="entry name" value="EF-hand"/>
    <property type="match status" value="1"/>
</dbReference>
<dbReference type="CDD" id="cd00051">
    <property type="entry name" value="EFh"/>
    <property type="match status" value="1"/>
</dbReference>
<dbReference type="PANTHER" id="PTHR13025:SF6">
    <property type="entry name" value="EF-HAND DOMAIN-CONTAINING PROTEIN-RELATED"/>
    <property type="match status" value="1"/>
</dbReference>
<dbReference type="InterPro" id="IPR011992">
    <property type="entry name" value="EF-hand-dom_pair"/>
</dbReference>
<dbReference type="PANTHER" id="PTHR13025">
    <property type="entry name" value="EF-HAND DOMAIN-CONTAINING PROTEIN D"/>
    <property type="match status" value="1"/>
</dbReference>
<dbReference type="SUPFAM" id="SSF47473">
    <property type="entry name" value="EF-hand"/>
    <property type="match status" value="1"/>
</dbReference>
<dbReference type="PROSITE" id="PS50222">
    <property type="entry name" value="EF_HAND_2"/>
    <property type="match status" value="2"/>
</dbReference>
<evidence type="ECO:0000256" key="1">
    <source>
        <dbReference type="ARBA" id="ARBA00022723"/>
    </source>
</evidence>
<keyword evidence="6" id="KW-1185">Reference proteome</keyword>
<evidence type="ECO:0000313" key="5">
    <source>
        <dbReference type="EMBL" id="CAH1772596.1"/>
    </source>
</evidence>
<evidence type="ECO:0000256" key="3">
    <source>
        <dbReference type="ARBA" id="ARBA00022837"/>
    </source>
</evidence>
<evidence type="ECO:0000313" key="6">
    <source>
        <dbReference type="Proteomes" id="UP000749559"/>
    </source>
</evidence>
<reference evidence="5" key="1">
    <citation type="submission" date="2022-03" db="EMBL/GenBank/DDBJ databases">
        <authorList>
            <person name="Martin C."/>
        </authorList>
    </citation>
    <scope>NUCLEOTIDE SEQUENCE</scope>
</reference>
<dbReference type="InterPro" id="IPR002048">
    <property type="entry name" value="EF_hand_dom"/>
</dbReference>
<dbReference type="InterPro" id="IPR018247">
    <property type="entry name" value="EF_Hand_1_Ca_BS"/>
</dbReference>
<name>A0A8J1UWI5_OWEFU</name>
<dbReference type="AlphaFoldDB" id="A0A8J1UWI5"/>
<evidence type="ECO:0000256" key="2">
    <source>
        <dbReference type="ARBA" id="ARBA00022737"/>
    </source>
</evidence>
<dbReference type="PROSITE" id="PS00018">
    <property type="entry name" value="EF_HAND_1"/>
    <property type="match status" value="1"/>
</dbReference>
<sequence length="243" mass="27771">MASDELAKKLQRRCQLNEEKTEDEVDLNIGSKATTENSETSSELSNKLQRRNQIIDTLEDGGDVEKVLPSTQVFNPYTEFKEFTRKQIIDFQKTFNKYDTKKDKFIDFDELKVMMEKLGVPQTHLALKAMIKEVDEDNDNKISFKEFLLIFRKAAAGELEEGSGLLDLYSNMEEIDVHAEGVGGAKSFFESKINKLTIDSKFEAEIKAEQEEKRIEQQMKAEKQAAFKDKANFFAAEIVNAGK</sequence>
<proteinExistence type="predicted"/>
<keyword evidence="3" id="KW-0106">Calcium</keyword>
<dbReference type="InterPro" id="IPR040365">
    <property type="entry name" value="EFHD1/2"/>
</dbReference>
<feature type="compositionally biased region" description="Low complexity" evidence="4">
    <location>
        <begin position="31"/>
        <end position="47"/>
    </location>
</feature>
<keyword evidence="1" id="KW-0479">Metal-binding</keyword>
<gene>
    <name evidence="5" type="ORF">OFUS_LOCUS332</name>
</gene>
<dbReference type="GO" id="GO:0005509">
    <property type="term" value="F:calcium ion binding"/>
    <property type="evidence" value="ECO:0007669"/>
    <property type="project" value="InterPro"/>
</dbReference>
<dbReference type="InterPro" id="IPR049025">
    <property type="entry name" value="AIF-1_EF_pair"/>
</dbReference>
<accession>A0A8J1UWI5</accession>